<gene>
    <name evidence="3" type="ORF">OIDMADRAFT_139587</name>
</gene>
<dbReference type="Pfam" id="PF11807">
    <property type="entry name" value="UstYa"/>
    <property type="match status" value="1"/>
</dbReference>
<feature type="non-terminal residue" evidence="3">
    <location>
        <position position="1"/>
    </location>
</feature>
<dbReference type="OrthoDB" id="3687641at2759"/>
<dbReference type="Proteomes" id="UP000054321">
    <property type="component" value="Unassembled WGS sequence"/>
</dbReference>
<dbReference type="PANTHER" id="PTHR33365:SF4">
    <property type="entry name" value="CYCLOCHLOROTINE BIOSYNTHESIS PROTEIN O"/>
    <property type="match status" value="1"/>
</dbReference>
<comment type="similarity">
    <text evidence="2">Belongs to the ustYa family.</text>
</comment>
<proteinExistence type="inferred from homology"/>
<sequence length="177" mass="20050">APANSVIEYEVKTRAHEFEILPDGSSYVGTPDNNTDRLWYELYAGLGIQIISKEEASLLPQKTTPVPGYPDQYPILLQAFHEMHCVNALRKTLYPEVYGTVIFSDGTKNMAKLHHLEHCVDLLRETIMCVADTSVGFFIPASNGHGLEDDSRVKRVCRKYENLQEWAKKRQATVPIK</sequence>
<evidence type="ECO:0000256" key="1">
    <source>
        <dbReference type="ARBA" id="ARBA00004685"/>
    </source>
</evidence>
<dbReference type="InterPro" id="IPR021765">
    <property type="entry name" value="UstYa-like"/>
</dbReference>
<keyword evidence="4" id="KW-1185">Reference proteome</keyword>
<dbReference type="EMBL" id="KN832944">
    <property type="protein sequence ID" value="KIM92484.1"/>
    <property type="molecule type" value="Genomic_DNA"/>
</dbReference>
<evidence type="ECO:0000256" key="2">
    <source>
        <dbReference type="ARBA" id="ARBA00035112"/>
    </source>
</evidence>
<dbReference type="GO" id="GO:0043386">
    <property type="term" value="P:mycotoxin biosynthetic process"/>
    <property type="evidence" value="ECO:0007669"/>
    <property type="project" value="InterPro"/>
</dbReference>
<dbReference type="STRING" id="913774.A0A0C3GLM6"/>
<dbReference type="InParanoid" id="A0A0C3GLM6"/>
<accession>A0A0C3GLM6</accession>
<dbReference type="AlphaFoldDB" id="A0A0C3GLM6"/>
<evidence type="ECO:0000313" key="4">
    <source>
        <dbReference type="Proteomes" id="UP000054321"/>
    </source>
</evidence>
<protein>
    <submittedName>
        <fullName evidence="3">Uncharacterized protein</fullName>
    </submittedName>
</protein>
<dbReference type="HOGENOM" id="CLU_042941_6_3_1"/>
<reference evidence="3 4" key="1">
    <citation type="submission" date="2014-04" db="EMBL/GenBank/DDBJ databases">
        <authorList>
            <consortium name="DOE Joint Genome Institute"/>
            <person name="Kuo A."/>
            <person name="Martino E."/>
            <person name="Perotto S."/>
            <person name="Kohler A."/>
            <person name="Nagy L.G."/>
            <person name="Floudas D."/>
            <person name="Copeland A."/>
            <person name="Barry K.W."/>
            <person name="Cichocki N."/>
            <person name="Veneault-Fourrey C."/>
            <person name="LaButti K."/>
            <person name="Lindquist E.A."/>
            <person name="Lipzen A."/>
            <person name="Lundell T."/>
            <person name="Morin E."/>
            <person name="Murat C."/>
            <person name="Sun H."/>
            <person name="Tunlid A."/>
            <person name="Henrissat B."/>
            <person name="Grigoriev I.V."/>
            <person name="Hibbett D.S."/>
            <person name="Martin F."/>
            <person name="Nordberg H.P."/>
            <person name="Cantor M.N."/>
            <person name="Hua S.X."/>
        </authorList>
    </citation>
    <scope>NUCLEOTIDE SEQUENCE [LARGE SCALE GENOMIC DNA]</scope>
    <source>
        <strain evidence="3 4">Zn</strain>
    </source>
</reference>
<evidence type="ECO:0000313" key="3">
    <source>
        <dbReference type="EMBL" id="KIM92484.1"/>
    </source>
</evidence>
<comment type="pathway">
    <text evidence="1">Mycotoxin biosynthesis.</text>
</comment>
<reference evidence="4" key="2">
    <citation type="submission" date="2015-01" db="EMBL/GenBank/DDBJ databases">
        <title>Evolutionary Origins and Diversification of the Mycorrhizal Mutualists.</title>
        <authorList>
            <consortium name="DOE Joint Genome Institute"/>
            <consortium name="Mycorrhizal Genomics Consortium"/>
            <person name="Kohler A."/>
            <person name="Kuo A."/>
            <person name="Nagy L.G."/>
            <person name="Floudas D."/>
            <person name="Copeland A."/>
            <person name="Barry K.W."/>
            <person name="Cichocki N."/>
            <person name="Veneault-Fourrey C."/>
            <person name="LaButti K."/>
            <person name="Lindquist E.A."/>
            <person name="Lipzen A."/>
            <person name="Lundell T."/>
            <person name="Morin E."/>
            <person name="Murat C."/>
            <person name="Riley R."/>
            <person name="Ohm R."/>
            <person name="Sun H."/>
            <person name="Tunlid A."/>
            <person name="Henrissat B."/>
            <person name="Grigoriev I.V."/>
            <person name="Hibbett D.S."/>
            <person name="Martin F."/>
        </authorList>
    </citation>
    <scope>NUCLEOTIDE SEQUENCE [LARGE SCALE GENOMIC DNA]</scope>
    <source>
        <strain evidence="4">Zn</strain>
    </source>
</reference>
<organism evidence="3 4">
    <name type="scientific">Oidiodendron maius (strain Zn)</name>
    <dbReference type="NCBI Taxonomy" id="913774"/>
    <lineage>
        <taxon>Eukaryota</taxon>
        <taxon>Fungi</taxon>
        <taxon>Dikarya</taxon>
        <taxon>Ascomycota</taxon>
        <taxon>Pezizomycotina</taxon>
        <taxon>Leotiomycetes</taxon>
        <taxon>Leotiomycetes incertae sedis</taxon>
        <taxon>Myxotrichaceae</taxon>
        <taxon>Oidiodendron</taxon>
    </lineage>
</organism>
<name>A0A0C3GLM6_OIDMZ</name>
<dbReference type="PANTHER" id="PTHR33365">
    <property type="entry name" value="YALI0B05434P"/>
    <property type="match status" value="1"/>
</dbReference>